<evidence type="ECO:0000259" key="1">
    <source>
        <dbReference type="PROSITE" id="PS50181"/>
    </source>
</evidence>
<sequence>MECNDSLEDIYDFSILPNVTWVKIMSFLRLEDRYSLSVTCRTLYNVFNHPSLWHTLVIQMAGSPDNYSREPSVSVQRKYFHLAKQFGRYFQNLSIKIQGHLNKFPEEWVGILKELGMQCRLESLTLLVGPLTSAFHNQEGYKPEEQDLKALMSFVEHAFRMKKIHIRSWPMYPTIQRDENQNVFLALMKNPRLKDLECLTMFWAKETEWSERKPILFTPDFVLTVIKHFRSLNHFALRSPMLSGEIIEELGSRDRVKLQLLQIYVNYVNISHNPNYQVPEISSSSWSRLVASSPDLRVQCTVFSRVPDVELGNILKSEVPLEALHFSQYSRCSAQMLITISDMYHRTLTRFVCLCNSNQVDWELVNLVYRCEHLNHFVYHGTLKVTTVETLARCRGTAWRTFEIMGINVVIDTEEPTPEDQVIAQRQNGEYYLVGLLRHHQDEQQIDERRTVMIQAVSDCLGYKWCPV</sequence>
<organism evidence="2 3">
    <name type="scientific">Sinanodonta woodiana</name>
    <name type="common">Chinese pond mussel</name>
    <name type="synonym">Anodonta woodiana</name>
    <dbReference type="NCBI Taxonomy" id="1069815"/>
    <lineage>
        <taxon>Eukaryota</taxon>
        <taxon>Metazoa</taxon>
        <taxon>Spiralia</taxon>
        <taxon>Lophotrochozoa</taxon>
        <taxon>Mollusca</taxon>
        <taxon>Bivalvia</taxon>
        <taxon>Autobranchia</taxon>
        <taxon>Heteroconchia</taxon>
        <taxon>Palaeoheterodonta</taxon>
        <taxon>Unionida</taxon>
        <taxon>Unionoidea</taxon>
        <taxon>Unionidae</taxon>
        <taxon>Unioninae</taxon>
        <taxon>Sinanodonta</taxon>
    </lineage>
</organism>
<evidence type="ECO:0000313" key="3">
    <source>
        <dbReference type="Proteomes" id="UP001634394"/>
    </source>
</evidence>
<dbReference type="AlphaFoldDB" id="A0ABD3X3H9"/>
<feature type="domain" description="F-box" evidence="1">
    <location>
        <begin position="10"/>
        <end position="56"/>
    </location>
</feature>
<evidence type="ECO:0000313" key="2">
    <source>
        <dbReference type="EMBL" id="KAL3880794.1"/>
    </source>
</evidence>
<dbReference type="Pfam" id="PF12937">
    <property type="entry name" value="F-box-like"/>
    <property type="match status" value="1"/>
</dbReference>
<dbReference type="PROSITE" id="PS50181">
    <property type="entry name" value="FBOX"/>
    <property type="match status" value="1"/>
</dbReference>
<dbReference type="SUPFAM" id="SSF81383">
    <property type="entry name" value="F-box domain"/>
    <property type="match status" value="1"/>
</dbReference>
<gene>
    <name evidence="2" type="ORF">ACJMK2_033005</name>
</gene>
<dbReference type="PANTHER" id="PTHR20872:SF1">
    <property type="entry name" value="F-BOX DOMAIN-CONTAINING PROTEIN"/>
    <property type="match status" value="1"/>
</dbReference>
<dbReference type="SMART" id="SM00256">
    <property type="entry name" value="FBOX"/>
    <property type="match status" value="1"/>
</dbReference>
<dbReference type="Gene3D" id="1.20.1280.50">
    <property type="match status" value="1"/>
</dbReference>
<dbReference type="PANTHER" id="PTHR20872">
    <property type="match status" value="1"/>
</dbReference>
<reference evidence="2 3" key="1">
    <citation type="submission" date="2024-11" db="EMBL/GenBank/DDBJ databases">
        <title>Chromosome-level genome assembly of the freshwater bivalve Anodonta woodiana.</title>
        <authorList>
            <person name="Chen X."/>
        </authorList>
    </citation>
    <scope>NUCLEOTIDE SEQUENCE [LARGE SCALE GENOMIC DNA]</scope>
    <source>
        <strain evidence="2">MN2024</strain>
        <tissue evidence="2">Gills</tissue>
    </source>
</reference>
<accession>A0ABD3X3H9</accession>
<keyword evidence="3" id="KW-1185">Reference proteome</keyword>
<dbReference type="Proteomes" id="UP001634394">
    <property type="component" value="Unassembled WGS sequence"/>
</dbReference>
<dbReference type="EMBL" id="JBJQND010000004">
    <property type="protein sequence ID" value="KAL3880794.1"/>
    <property type="molecule type" value="Genomic_DNA"/>
</dbReference>
<protein>
    <recommendedName>
        <fullName evidence="1">F-box domain-containing protein</fullName>
    </recommendedName>
</protein>
<comment type="caution">
    <text evidence="2">The sequence shown here is derived from an EMBL/GenBank/DDBJ whole genome shotgun (WGS) entry which is preliminary data.</text>
</comment>
<dbReference type="InterPro" id="IPR036047">
    <property type="entry name" value="F-box-like_dom_sf"/>
</dbReference>
<proteinExistence type="predicted"/>
<dbReference type="InterPro" id="IPR032675">
    <property type="entry name" value="LRR_dom_sf"/>
</dbReference>
<dbReference type="InterPro" id="IPR001810">
    <property type="entry name" value="F-box_dom"/>
</dbReference>
<dbReference type="Gene3D" id="3.80.10.10">
    <property type="entry name" value="Ribonuclease Inhibitor"/>
    <property type="match status" value="1"/>
</dbReference>
<name>A0ABD3X3H9_SINWO</name>